<dbReference type="RefSeq" id="WP_045312215.1">
    <property type="nucleotide sequence ID" value="NZ_JYJG01000095.1"/>
</dbReference>
<protein>
    <submittedName>
        <fullName evidence="1">Uncharacterized protein</fullName>
    </submittedName>
</protein>
<sequence length="235" mass="24645">MTEFRSLAGSVTVTSLATPPRRISLSFDSLTEDDARWLEALARRVTGPAPFAVIEPVALNLLDGPQSQGYGPLGAYETNGGGALSQRADRQVTIGNTSSTSALRWRHPYWSGWPVVAGARLGFAAALAPLSGVCALDYLDAGGALLGSSPQGVTVYDLPPAGTVFVRPTVRLVALPAPVLVGPAWLSMDVPAQPGVPVPLGDGCPAMTVTSYSDKPRPWGRDLSLDLVEVRRARS</sequence>
<organism evidence="1 2">
    <name type="scientific">Lentzea aerocolonigenes</name>
    <name type="common">Lechevalieria aerocolonigenes</name>
    <name type="synonym">Saccharothrix aerocolonigenes</name>
    <dbReference type="NCBI Taxonomy" id="68170"/>
    <lineage>
        <taxon>Bacteria</taxon>
        <taxon>Bacillati</taxon>
        <taxon>Actinomycetota</taxon>
        <taxon>Actinomycetes</taxon>
        <taxon>Pseudonocardiales</taxon>
        <taxon>Pseudonocardiaceae</taxon>
        <taxon>Lentzea</taxon>
    </lineage>
</organism>
<dbReference type="PATRIC" id="fig|68170.10.peg.3918"/>
<reference evidence="1 2" key="1">
    <citation type="submission" date="2015-02" db="EMBL/GenBank/DDBJ databases">
        <authorList>
            <person name="Ju K.-S."/>
            <person name="Doroghazi J.R."/>
            <person name="Metcalf W."/>
        </authorList>
    </citation>
    <scope>NUCLEOTIDE SEQUENCE [LARGE SCALE GENOMIC DNA]</scope>
    <source>
        <strain evidence="1 2">NRRL B-16140</strain>
    </source>
</reference>
<evidence type="ECO:0000313" key="2">
    <source>
        <dbReference type="Proteomes" id="UP000033393"/>
    </source>
</evidence>
<dbReference type="EMBL" id="JYJG01000095">
    <property type="protein sequence ID" value="KJK48923.1"/>
    <property type="molecule type" value="Genomic_DNA"/>
</dbReference>
<dbReference type="Proteomes" id="UP000033393">
    <property type="component" value="Unassembled WGS sequence"/>
</dbReference>
<comment type="caution">
    <text evidence="1">The sequence shown here is derived from an EMBL/GenBank/DDBJ whole genome shotgun (WGS) entry which is preliminary data.</text>
</comment>
<name>A0A0F0H5Q4_LENAE</name>
<dbReference type="OrthoDB" id="3687018at2"/>
<accession>A0A0F0H5Q4</accession>
<evidence type="ECO:0000313" key="1">
    <source>
        <dbReference type="EMBL" id="KJK48923.1"/>
    </source>
</evidence>
<gene>
    <name evidence="1" type="ORF">UK23_15495</name>
</gene>
<proteinExistence type="predicted"/>
<keyword evidence="2" id="KW-1185">Reference proteome</keyword>
<dbReference type="AlphaFoldDB" id="A0A0F0H5Q4"/>